<dbReference type="AlphaFoldDB" id="A0AAN7GVN7"/>
<evidence type="ECO:0000313" key="1">
    <source>
        <dbReference type="EMBL" id="KAK4225333.1"/>
    </source>
</evidence>
<organism evidence="1 2">
    <name type="scientific">Podospora fimiseda</name>
    <dbReference type="NCBI Taxonomy" id="252190"/>
    <lineage>
        <taxon>Eukaryota</taxon>
        <taxon>Fungi</taxon>
        <taxon>Dikarya</taxon>
        <taxon>Ascomycota</taxon>
        <taxon>Pezizomycotina</taxon>
        <taxon>Sordariomycetes</taxon>
        <taxon>Sordariomycetidae</taxon>
        <taxon>Sordariales</taxon>
        <taxon>Podosporaceae</taxon>
        <taxon>Podospora</taxon>
    </lineage>
</organism>
<gene>
    <name evidence="1" type="ORF">QBC38DRAFT_511135</name>
</gene>
<dbReference type="Gene3D" id="2.40.50.140">
    <property type="entry name" value="Nucleic acid-binding proteins"/>
    <property type="match status" value="1"/>
</dbReference>
<accession>A0AAN7GVN7</accession>
<dbReference type="GO" id="GO:0043047">
    <property type="term" value="F:single-stranded telomeric DNA binding"/>
    <property type="evidence" value="ECO:0007669"/>
    <property type="project" value="InterPro"/>
</dbReference>
<dbReference type="InterPro" id="IPR024222">
    <property type="entry name" value="Ten1_fungal"/>
</dbReference>
<sequence>MTFGPQPSQLYLLSDLTQRQVGDKVRFLGCVTSYSLSSGTLTMEHRLSDDNRPVMAAVDVNLVLESLGSDQTRFGEWLNVIGYITSTGHKVQNGAKSTVQVQATLVWSAGPLNLQTYEASVRALSSGN</sequence>
<dbReference type="InterPro" id="IPR012340">
    <property type="entry name" value="NA-bd_OB-fold"/>
</dbReference>
<reference evidence="1" key="1">
    <citation type="journal article" date="2023" name="Mol. Phylogenet. Evol.">
        <title>Genome-scale phylogeny and comparative genomics of the fungal order Sordariales.</title>
        <authorList>
            <person name="Hensen N."/>
            <person name="Bonometti L."/>
            <person name="Westerberg I."/>
            <person name="Brannstrom I.O."/>
            <person name="Guillou S."/>
            <person name="Cros-Aarteil S."/>
            <person name="Calhoun S."/>
            <person name="Haridas S."/>
            <person name="Kuo A."/>
            <person name="Mondo S."/>
            <person name="Pangilinan J."/>
            <person name="Riley R."/>
            <person name="LaButti K."/>
            <person name="Andreopoulos B."/>
            <person name="Lipzen A."/>
            <person name="Chen C."/>
            <person name="Yan M."/>
            <person name="Daum C."/>
            <person name="Ng V."/>
            <person name="Clum A."/>
            <person name="Steindorff A."/>
            <person name="Ohm R.A."/>
            <person name="Martin F."/>
            <person name="Silar P."/>
            <person name="Natvig D.O."/>
            <person name="Lalanne C."/>
            <person name="Gautier V."/>
            <person name="Ament-Velasquez S.L."/>
            <person name="Kruys A."/>
            <person name="Hutchinson M.I."/>
            <person name="Powell A.J."/>
            <person name="Barry K."/>
            <person name="Miller A.N."/>
            <person name="Grigoriev I.V."/>
            <person name="Debuchy R."/>
            <person name="Gladieux P."/>
            <person name="Hiltunen Thoren M."/>
            <person name="Johannesson H."/>
        </authorList>
    </citation>
    <scope>NUCLEOTIDE SEQUENCE</scope>
    <source>
        <strain evidence="1">CBS 990.96</strain>
    </source>
</reference>
<name>A0AAN7GVN7_9PEZI</name>
<dbReference type="GO" id="GO:1990879">
    <property type="term" value="C:CST complex"/>
    <property type="evidence" value="ECO:0007669"/>
    <property type="project" value="InterPro"/>
</dbReference>
<keyword evidence="2" id="KW-1185">Reference proteome</keyword>
<proteinExistence type="predicted"/>
<dbReference type="GO" id="GO:0016233">
    <property type="term" value="P:telomere capping"/>
    <property type="evidence" value="ECO:0007669"/>
    <property type="project" value="InterPro"/>
</dbReference>
<comment type="caution">
    <text evidence="1">The sequence shown here is derived from an EMBL/GenBank/DDBJ whole genome shotgun (WGS) entry which is preliminary data.</text>
</comment>
<dbReference type="Proteomes" id="UP001301958">
    <property type="component" value="Unassembled WGS sequence"/>
</dbReference>
<dbReference type="EMBL" id="MU865369">
    <property type="protein sequence ID" value="KAK4225333.1"/>
    <property type="molecule type" value="Genomic_DNA"/>
</dbReference>
<evidence type="ECO:0000313" key="2">
    <source>
        <dbReference type="Proteomes" id="UP001301958"/>
    </source>
</evidence>
<dbReference type="Pfam" id="PF12658">
    <property type="entry name" value="Ten1"/>
    <property type="match status" value="1"/>
</dbReference>
<reference evidence="1" key="2">
    <citation type="submission" date="2023-05" db="EMBL/GenBank/DDBJ databases">
        <authorList>
            <consortium name="Lawrence Berkeley National Laboratory"/>
            <person name="Steindorff A."/>
            <person name="Hensen N."/>
            <person name="Bonometti L."/>
            <person name="Westerberg I."/>
            <person name="Brannstrom I.O."/>
            <person name="Guillou S."/>
            <person name="Cros-Aarteil S."/>
            <person name="Calhoun S."/>
            <person name="Haridas S."/>
            <person name="Kuo A."/>
            <person name="Mondo S."/>
            <person name="Pangilinan J."/>
            <person name="Riley R."/>
            <person name="Labutti K."/>
            <person name="Andreopoulos B."/>
            <person name="Lipzen A."/>
            <person name="Chen C."/>
            <person name="Yanf M."/>
            <person name="Daum C."/>
            <person name="Ng V."/>
            <person name="Clum A."/>
            <person name="Ohm R."/>
            <person name="Martin F."/>
            <person name="Silar P."/>
            <person name="Natvig D."/>
            <person name="Lalanne C."/>
            <person name="Gautier V."/>
            <person name="Ament-Velasquez S.L."/>
            <person name="Kruys A."/>
            <person name="Hutchinson M.I."/>
            <person name="Powell A.J."/>
            <person name="Barry K."/>
            <person name="Miller A.N."/>
            <person name="Grigoriev I.V."/>
            <person name="Debuchy R."/>
            <person name="Gladieux P."/>
            <person name="Thoren M.H."/>
            <person name="Johannesson H."/>
        </authorList>
    </citation>
    <scope>NUCLEOTIDE SEQUENCE</scope>
    <source>
        <strain evidence="1">CBS 990.96</strain>
    </source>
</reference>
<protein>
    <submittedName>
        <fullName evidence="1">CST complex subunit Ten1</fullName>
    </submittedName>
</protein>